<reference evidence="1" key="1">
    <citation type="submission" date="2013-07" db="EMBL/GenBank/DDBJ databases">
        <title>The genome of an arbuscular mycorrhizal fungus provides insights into the evolution of the oldest plant symbiosis.</title>
        <authorList>
            <consortium name="DOE Joint Genome Institute"/>
            <person name="Tisserant E."/>
            <person name="Malbreil M."/>
            <person name="Kuo A."/>
            <person name="Kohler A."/>
            <person name="Symeonidi A."/>
            <person name="Balestrini R."/>
            <person name="Charron P."/>
            <person name="Duensing N."/>
            <person name="Frei-dit-Frey N."/>
            <person name="Gianinazzi-Pearson V."/>
            <person name="Gilbert B."/>
            <person name="Handa Y."/>
            <person name="Hijri M."/>
            <person name="Kaul R."/>
            <person name="Kawaguchi M."/>
            <person name="Krajinski F."/>
            <person name="Lammers P."/>
            <person name="Lapierre D."/>
            <person name="Masclaux F.G."/>
            <person name="Murat C."/>
            <person name="Morin E."/>
            <person name="Ndikumana S."/>
            <person name="Pagni M."/>
            <person name="Petitpierre D."/>
            <person name="Requena N."/>
            <person name="Rosikiewicz P."/>
            <person name="Riley R."/>
            <person name="Saito K."/>
            <person name="San Clemente H."/>
            <person name="Shapiro H."/>
            <person name="van Tuinen D."/>
            <person name="Becard G."/>
            <person name="Bonfante P."/>
            <person name="Paszkowski U."/>
            <person name="Shachar-Hill Y."/>
            <person name="Young J.P."/>
            <person name="Sanders I.R."/>
            <person name="Henrissat B."/>
            <person name="Rensing S.A."/>
            <person name="Grigoriev I.V."/>
            <person name="Corradi N."/>
            <person name="Roux C."/>
            <person name="Martin F."/>
        </authorList>
    </citation>
    <scope>NUCLEOTIDE SEQUENCE</scope>
    <source>
        <strain evidence="1">DAOM 197198</strain>
    </source>
</reference>
<protein>
    <submittedName>
        <fullName evidence="1">Uncharacterized protein</fullName>
    </submittedName>
</protein>
<dbReference type="EMBL" id="KI285431">
    <property type="protein sequence ID" value="ESA11949.1"/>
    <property type="molecule type" value="Genomic_DNA"/>
</dbReference>
<proteinExistence type="predicted"/>
<organism evidence="1">
    <name type="scientific">Rhizophagus irregularis (strain DAOM 181602 / DAOM 197198 / MUCL 43194)</name>
    <name type="common">Arbuscular mycorrhizal fungus</name>
    <name type="synonym">Glomus intraradices</name>
    <dbReference type="NCBI Taxonomy" id="747089"/>
    <lineage>
        <taxon>Eukaryota</taxon>
        <taxon>Fungi</taxon>
        <taxon>Fungi incertae sedis</taxon>
        <taxon>Mucoromycota</taxon>
        <taxon>Glomeromycotina</taxon>
        <taxon>Glomeromycetes</taxon>
        <taxon>Glomerales</taxon>
        <taxon>Glomeraceae</taxon>
        <taxon>Rhizophagus</taxon>
    </lineage>
</organism>
<evidence type="ECO:0000313" key="1">
    <source>
        <dbReference type="EMBL" id="ESA11949.1"/>
    </source>
</evidence>
<name>U9TUT1_RHIID</name>
<accession>U9TUT1</accession>
<gene>
    <name evidence="1" type="ORF">GLOINDRAFT_27687</name>
</gene>
<dbReference type="AlphaFoldDB" id="U9TUT1"/>
<sequence>MDGKVNKKTYYYFSYVIESRFSTGILPIGYHSTVLPTTSIDELTRSYNNQLHMDEDINDEFDIKIENNLKIVNLIMQKQ</sequence>
<dbReference type="HOGENOM" id="CLU_2607212_0_0_1"/>